<dbReference type="STRING" id="4955.A0A1G4MCK3"/>
<proteinExistence type="inferred from homology"/>
<dbReference type="SMART" id="SM00435">
    <property type="entry name" value="TOPEUc"/>
    <property type="match status" value="1"/>
</dbReference>
<keyword evidence="12" id="KW-1185">Reference proteome</keyword>
<dbReference type="EC" id="5.6.2.1" evidence="7"/>
<dbReference type="GO" id="GO:0007059">
    <property type="term" value="P:chromosome segregation"/>
    <property type="evidence" value="ECO:0007669"/>
    <property type="project" value="TreeGrafter"/>
</dbReference>
<dbReference type="InterPro" id="IPR013030">
    <property type="entry name" value="DNA_topo_DNA_db_N_dom2"/>
</dbReference>
<dbReference type="CDD" id="cd00659">
    <property type="entry name" value="Topo_IB_C"/>
    <property type="match status" value="1"/>
</dbReference>
<evidence type="ECO:0000256" key="8">
    <source>
        <dbReference type="SAM" id="Coils"/>
    </source>
</evidence>
<dbReference type="Pfam" id="PF02919">
    <property type="entry name" value="Topoisom_I_N"/>
    <property type="match status" value="1"/>
</dbReference>
<dbReference type="InterPro" id="IPR014711">
    <property type="entry name" value="TopoI_cat_a-hlx-sub_euk"/>
</dbReference>
<evidence type="ECO:0000313" key="12">
    <source>
        <dbReference type="Proteomes" id="UP000190831"/>
    </source>
</evidence>
<dbReference type="InterPro" id="IPR025834">
    <property type="entry name" value="TopoI_C_dom"/>
</dbReference>
<keyword evidence="4 6" id="KW-0238">DNA-binding</keyword>
<reference evidence="12" key="1">
    <citation type="submission" date="2016-03" db="EMBL/GenBank/DDBJ databases">
        <authorList>
            <person name="Devillers H."/>
        </authorList>
    </citation>
    <scope>NUCLEOTIDE SEQUENCE [LARGE SCALE GENOMIC DNA]</scope>
</reference>
<keyword evidence="8" id="KW-0175">Coiled coil</keyword>
<dbReference type="CDD" id="cd03488">
    <property type="entry name" value="Topoisomer_IB_N_htopoI_like"/>
    <property type="match status" value="1"/>
</dbReference>
<dbReference type="InterPro" id="IPR011010">
    <property type="entry name" value="DNA_brk_join_enz"/>
</dbReference>
<evidence type="ECO:0000256" key="7">
    <source>
        <dbReference type="RuleBase" id="RU365101"/>
    </source>
</evidence>
<feature type="active site" description="O-(3'-phospho-DNA)-tyrosine intermediate" evidence="6">
    <location>
        <position position="700"/>
    </location>
</feature>
<dbReference type="PROSITE" id="PS00176">
    <property type="entry name" value="TOPO_IB_1"/>
    <property type="match status" value="1"/>
</dbReference>
<dbReference type="Gene3D" id="3.90.15.10">
    <property type="entry name" value="Topoisomerase I, Chain A, domain 3"/>
    <property type="match status" value="1"/>
</dbReference>
<evidence type="ECO:0000256" key="5">
    <source>
        <dbReference type="ARBA" id="ARBA00023235"/>
    </source>
</evidence>
<evidence type="ECO:0000259" key="10">
    <source>
        <dbReference type="SMART" id="SM00435"/>
    </source>
</evidence>
<evidence type="ECO:0000256" key="9">
    <source>
        <dbReference type="SAM" id="MobiDB-lite"/>
    </source>
</evidence>
<evidence type="ECO:0000256" key="6">
    <source>
        <dbReference type="PROSITE-ProRule" id="PRU01382"/>
    </source>
</evidence>
<dbReference type="SUPFAM" id="SSF56741">
    <property type="entry name" value="Eukaryotic DNA topoisomerase I, N-terminal DNA-binding fragment"/>
    <property type="match status" value="1"/>
</dbReference>
<evidence type="ECO:0000256" key="2">
    <source>
        <dbReference type="ARBA" id="ARBA00006645"/>
    </source>
</evidence>
<dbReference type="PANTHER" id="PTHR10290">
    <property type="entry name" value="DNA TOPOISOMERASE I"/>
    <property type="match status" value="1"/>
</dbReference>
<gene>
    <name evidence="11" type="ORF">LAFE_0E01134G</name>
</gene>
<dbReference type="InterPro" id="IPR018521">
    <property type="entry name" value="TopoIB_AS"/>
</dbReference>
<dbReference type="GO" id="GO:0006265">
    <property type="term" value="P:DNA topological change"/>
    <property type="evidence" value="ECO:0007669"/>
    <property type="project" value="UniProtKB-UniRule"/>
</dbReference>
<evidence type="ECO:0000313" key="11">
    <source>
        <dbReference type="EMBL" id="SCW01505.1"/>
    </source>
</evidence>
<dbReference type="Gene3D" id="2.170.11.10">
    <property type="entry name" value="DNA Topoisomerase I, domain 2"/>
    <property type="match status" value="1"/>
</dbReference>
<dbReference type="FunFam" id="1.10.10.41:FF:000001">
    <property type="entry name" value="DNA topoisomerase I"/>
    <property type="match status" value="1"/>
</dbReference>
<keyword evidence="3 6" id="KW-0799">Topoisomerase</keyword>
<dbReference type="FunFam" id="3.90.15.10:FF:000002">
    <property type="entry name" value="DNA topoisomerase I"/>
    <property type="match status" value="1"/>
</dbReference>
<evidence type="ECO:0000256" key="1">
    <source>
        <dbReference type="ARBA" id="ARBA00000213"/>
    </source>
</evidence>
<evidence type="ECO:0000256" key="4">
    <source>
        <dbReference type="ARBA" id="ARBA00023125"/>
    </source>
</evidence>
<dbReference type="PROSITE" id="PS52038">
    <property type="entry name" value="TOPO_IB_2"/>
    <property type="match status" value="1"/>
</dbReference>
<dbReference type="InterPro" id="IPR036202">
    <property type="entry name" value="TopoI_DNA-bd_euk_N_sf"/>
</dbReference>
<dbReference type="EMBL" id="LT598488">
    <property type="protein sequence ID" value="SCW01505.1"/>
    <property type="molecule type" value="Genomic_DNA"/>
</dbReference>
<dbReference type="Gene3D" id="1.10.132.10">
    <property type="match status" value="1"/>
</dbReference>
<dbReference type="FunFam" id="1.10.132.10:FF:000003">
    <property type="entry name" value="DNA topoisomerase I"/>
    <property type="match status" value="1"/>
</dbReference>
<dbReference type="InterPro" id="IPR013034">
    <property type="entry name" value="DNA_topo_DNA_db_N_dom1"/>
</dbReference>
<feature type="compositionally biased region" description="Basic residues" evidence="9">
    <location>
        <begin position="64"/>
        <end position="76"/>
    </location>
</feature>
<evidence type="ECO:0000256" key="3">
    <source>
        <dbReference type="ARBA" id="ARBA00023029"/>
    </source>
</evidence>
<dbReference type="Pfam" id="PF01028">
    <property type="entry name" value="Topoisom_I"/>
    <property type="match status" value="1"/>
</dbReference>
<dbReference type="GO" id="GO:0005694">
    <property type="term" value="C:chromosome"/>
    <property type="evidence" value="ECO:0007669"/>
    <property type="project" value="InterPro"/>
</dbReference>
<dbReference type="InterPro" id="IPR001631">
    <property type="entry name" value="TopoI"/>
</dbReference>
<dbReference type="InterPro" id="IPR014727">
    <property type="entry name" value="TopoI_cat_a/b-sub_euk"/>
</dbReference>
<dbReference type="Pfam" id="PF14370">
    <property type="entry name" value="Topo_C_assoc"/>
    <property type="match status" value="1"/>
</dbReference>
<comment type="catalytic activity">
    <reaction evidence="1 6 7">
        <text>ATP-independent breakage of single-stranded DNA, followed by passage and rejoining.</text>
        <dbReference type="EC" id="5.6.2.1"/>
    </reaction>
</comment>
<dbReference type="PRINTS" id="PR00416">
    <property type="entry name" value="EUTPISMRASEI"/>
</dbReference>
<dbReference type="FunFam" id="2.170.11.10:FF:000001">
    <property type="entry name" value="DNA topoisomerase I"/>
    <property type="match status" value="1"/>
</dbReference>
<dbReference type="GO" id="GO:0006260">
    <property type="term" value="P:DNA replication"/>
    <property type="evidence" value="ECO:0007669"/>
    <property type="project" value="TreeGrafter"/>
</dbReference>
<feature type="region of interest" description="Disordered" evidence="9">
    <location>
        <begin position="1"/>
        <end position="98"/>
    </location>
</feature>
<dbReference type="InterPro" id="IPR013499">
    <property type="entry name" value="TopoI_euk"/>
</dbReference>
<dbReference type="OrthoDB" id="47179at2759"/>
<keyword evidence="5 6" id="KW-0413">Isomerase</keyword>
<feature type="compositionally biased region" description="Basic and acidic residues" evidence="9">
    <location>
        <begin position="1"/>
        <end position="10"/>
    </location>
</feature>
<organism evidence="11 12">
    <name type="scientific">Lachancea fermentati</name>
    <name type="common">Zygosaccharomyces fermentati</name>
    <dbReference type="NCBI Taxonomy" id="4955"/>
    <lineage>
        <taxon>Eukaryota</taxon>
        <taxon>Fungi</taxon>
        <taxon>Dikarya</taxon>
        <taxon>Ascomycota</taxon>
        <taxon>Saccharomycotina</taxon>
        <taxon>Saccharomycetes</taxon>
        <taxon>Saccharomycetales</taxon>
        <taxon>Saccharomycetaceae</taxon>
        <taxon>Lachancea</taxon>
    </lineage>
</organism>
<dbReference type="GO" id="GO:0003917">
    <property type="term" value="F:DNA topoisomerase type I (single strand cut, ATP-independent) activity"/>
    <property type="evidence" value="ECO:0007669"/>
    <property type="project" value="UniProtKB-UniRule"/>
</dbReference>
<dbReference type="Gene3D" id="1.10.10.41">
    <property type="entry name" value="Yeast DNA topoisomerase - domain 1"/>
    <property type="match status" value="1"/>
</dbReference>
<sequence>MTVKPKHELSSDEEDIPLNSQKKRRRANATPANGNDIKIVKKEEDGYDSDEALSKVSRASKVSKVPKKNKSQKKKKEVPQKIVKEETANEEDESRDASIDAEDFKWWENQNKDDSIKWTTLRHNGVIFPPDYQPLPSHIKLYYEGTPVALPPQAEEVAGFFAALLESEHAKNPVFQKNFFEDFLQVLKESGGAKNSIEIKEFEKCDFRKIYDYFELQKEQKKQLSPQEKKQLKLEKEEFEEPYKFCFLDGRKEQVGNFRIEPPGLFRGRGAHPKTGRLKRRVYPEDVVLNLDKEAPIPEAPDGHKWGEIRHDNTVQWLAMWRENISNSFKYVRFAANSSLKGISDYKKFEKARQLKEHIVTIRADYRKNLKSKVMLERQIAVATYLIDVFALRAGGEKSEDEADTVGCCSLRYEHVTLKPPNTVIFDFLGKDSIRFYQEVEVDKQVFKNLTIFKKPPKKPGHQLFDRLDPSILNKHLQNYMPGLTAKVFRTYNASKTMQDQLDLIPNEGTVAEKMLKYNAANRTVAILCNHQRTVTKGHAAAVQKATEKIEELEWQKIRYKRAILELDKSELKKDPKFFEEIEDLTKEEEASIHKRVIEREREKYNKKFARENEKRKFDKEELLPESQLKEWLERVDELEEQYKKELETGEIQLKATLQNVEKLRAQIDKLDQRIETSTIQLKDREDNSQVALGTSKINYIDPRLSVVFCKKYNVPIEKVFTKSLRDKFKWAIESADENWRF</sequence>
<feature type="compositionally biased region" description="Low complexity" evidence="9">
    <location>
        <begin position="54"/>
        <end position="63"/>
    </location>
</feature>
<protein>
    <recommendedName>
        <fullName evidence="7">DNA topoisomerase I</fullName>
        <ecNumber evidence="7">5.6.2.1</ecNumber>
    </recommendedName>
    <alternativeName>
        <fullName evidence="7">DNA topoisomerase 1</fullName>
    </alternativeName>
</protein>
<feature type="coiled-coil region" evidence="8">
    <location>
        <begin position="595"/>
        <end position="688"/>
    </location>
</feature>
<dbReference type="Proteomes" id="UP000190831">
    <property type="component" value="Chromosome E"/>
</dbReference>
<dbReference type="GO" id="GO:0005730">
    <property type="term" value="C:nucleolus"/>
    <property type="evidence" value="ECO:0007669"/>
    <property type="project" value="TreeGrafter"/>
</dbReference>
<feature type="domain" description="DNA topoisomerase I eukaryotic-type" evidence="10">
    <location>
        <begin position="265"/>
        <end position="714"/>
    </location>
</feature>
<accession>A0A1G4MCK3</accession>
<dbReference type="InterPro" id="IPR013500">
    <property type="entry name" value="TopoI_cat_euk"/>
</dbReference>
<comment type="function">
    <text evidence="7">Releases the supercoiling and torsional tension of DNA introduced during the DNA replication and transcription by transiently cleaving and rejoining one strand of the DNA duplex. Introduces a single-strand break via transesterification at the specific target site 5'-[CT]CCTTp site in duplex DNA. The scissile phosphodiester is attacked by the catalytic tyrosine of the enzyme, resulting in the formation of a DNA-(3'-phosphotyrosyl)-enzyme intermediate and the expulsion of a 5'-OH DNA strand. The free DNA strand then undergoes passage around the unbroken strand thus removing DNA supercoils. Finally, in the religation step, the DNA 5'-OH attacks the covalent intermediate to expel the active-site tyrosine and restore the DNA phosphodiester backbone.</text>
</comment>
<dbReference type="AlphaFoldDB" id="A0A1G4MCK3"/>
<dbReference type="OMA" id="HRWKEVK"/>
<dbReference type="InterPro" id="IPR048045">
    <property type="entry name" value="Topoisomer_I_DNA-bd"/>
</dbReference>
<dbReference type="InterPro" id="IPR008336">
    <property type="entry name" value="TopoI_DNA-bd_euk"/>
</dbReference>
<dbReference type="PANTHER" id="PTHR10290:SF3">
    <property type="entry name" value="DNA TOPOISOMERASE 1"/>
    <property type="match status" value="1"/>
</dbReference>
<feature type="compositionally biased region" description="Basic and acidic residues" evidence="9">
    <location>
        <begin position="77"/>
        <end position="87"/>
    </location>
</feature>
<dbReference type="GO" id="GO:0003677">
    <property type="term" value="F:DNA binding"/>
    <property type="evidence" value="ECO:0007669"/>
    <property type="project" value="UniProtKB-UniRule"/>
</dbReference>
<dbReference type="SUPFAM" id="SSF56349">
    <property type="entry name" value="DNA breaking-rejoining enzymes"/>
    <property type="match status" value="1"/>
</dbReference>
<name>A0A1G4MCK3_LACFM</name>
<dbReference type="InterPro" id="IPR051062">
    <property type="entry name" value="Topoisomerase_IB"/>
</dbReference>
<comment type="similarity">
    <text evidence="2 6 7">Belongs to the type IB topoisomerase family.</text>
</comment>
<dbReference type="GO" id="GO:0006338">
    <property type="term" value="P:chromatin remodeling"/>
    <property type="evidence" value="ECO:0007669"/>
    <property type="project" value="UniProtKB-ARBA"/>
</dbReference>